<keyword evidence="4" id="KW-1185">Reference proteome</keyword>
<protein>
    <submittedName>
        <fullName evidence="3">Flagellar hook assembly protein FlgD</fullName>
    </submittedName>
</protein>
<dbReference type="Pfam" id="PF03963">
    <property type="entry name" value="FlgD"/>
    <property type="match status" value="1"/>
</dbReference>
<organism evidence="3 4">
    <name type="scientific">Nocardioides panacihumi</name>
    <dbReference type="NCBI Taxonomy" id="400774"/>
    <lineage>
        <taxon>Bacteria</taxon>
        <taxon>Bacillati</taxon>
        <taxon>Actinomycetota</taxon>
        <taxon>Actinomycetes</taxon>
        <taxon>Propionibacteriales</taxon>
        <taxon>Nocardioidaceae</taxon>
        <taxon>Nocardioides</taxon>
    </lineage>
</organism>
<comment type="caution">
    <text evidence="3">The sequence shown here is derived from an EMBL/GenBank/DDBJ whole genome shotgun (WGS) entry which is preliminary data.</text>
</comment>
<comment type="similarity">
    <text evidence="1">Belongs to the FlgD family.</text>
</comment>
<evidence type="ECO:0000313" key="4">
    <source>
        <dbReference type="Proteomes" id="UP001500571"/>
    </source>
</evidence>
<dbReference type="Proteomes" id="UP001500571">
    <property type="component" value="Unassembled WGS sequence"/>
</dbReference>
<reference evidence="3 4" key="1">
    <citation type="journal article" date="2019" name="Int. J. Syst. Evol. Microbiol.">
        <title>The Global Catalogue of Microorganisms (GCM) 10K type strain sequencing project: providing services to taxonomists for standard genome sequencing and annotation.</title>
        <authorList>
            <consortium name="The Broad Institute Genomics Platform"/>
            <consortium name="The Broad Institute Genome Sequencing Center for Infectious Disease"/>
            <person name="Wu L."/>
            <person name="Ma J."/>
        </authorList>
    </citation>
    <scope>NUCLEOTIDE SEQUENCE [LARGE SCALE GENOMIC DNA]</scope>
    <source>
        <strain evidence="3 4">JCM 15309</strain>
    </source>
</reference>
<accession>A0ABN2QTB3</accession>
<keyword evidence="3" id="KW-0969">Cilium</keyword>
<keyword evidence="3" id="KW-0966">Cell projection</keyword>
<dbReference type="EMBL" id="BAAAPB010000001">
    <property type="protein sequence ID" value="GAA1957691.1"/>
    <property type="molecule type" value="Genomic_DNA"/>
</dbReference>
<gene>
    <name evidence="3" type="primary">flgD</name>
    <name evidence="3" type="ORF">GCM10009798_16400</name>
</gene>
<keyword evidence="2" id="KW-1005">Bacterial flagellum biogenesis</keyword>
<proteinExistence type="inferred from homology"/>
<dbReference type="RefSeq" id="WP_344044262.1">
    <property type="nucleotide sequence ID" value="NZ_BAAAPB010000001.1"/>
</dbReference>
<evidence type="ECO:0000313" key="3">
    <source>
        <dbReference type="EMBL" id="GAA1957691.1"/>
    </source>
</evidence>
<evidence type="ECO:0000256" key="1">
    <source>
        <dbReference type="ARBA" id="ARBA00010577"/>
    </source>
</evidence>
<keyword evidence="3" id="KW-0282">Flagellum</keyword>
<dbReference type="InterPro" id="IPR005648">
    <property type="entry name" value="FlgD"/>
</dbReference>
<name>A0ABN2QTB3_9ACTN</name>
<sequence>MSVSATEGATSGLLALAGSSSADSAKATSDHDTFLQLLVAQLKYQDPMNPTDSSQFMAQNAQFTALEKMQSVADGMDKLLSAQMSFGAAGMIGRQVSWVDASGATQTGVASGVSFPATGPVLTVGGVSVPVTSVTAVATPSSSPSA</sequence>
<evidence type="ECO:0000256" key="2">
    <source>
        <dbReference type="ARBA" id="ARBA00022795"/>
    </source>
</evidence>